<dbReference type="EMBL" id="JAHESC010000044">
    <property type="protein sequence ID" value="MBT1689619.1"/>
    <property type="molecule type" value="Genomic_DNA"/>
</dbReference>
<sequence length="198" mass="23296">MSLLLETIKLLDGNFLNLSRHEQRMNRALKTLCGAEDHVELEPMLNALTRPDTGLYKCRIVYDDVSREIEFTPYTPRPVQSLRVVEHDRINYEFKYANRKLLDQLFTLRKDCDDILIVKRGFVTDTSYANIAFRRKNQWITPWSALLKGTQRQKLLEQNILQEEDIRVEDIRSFDACRLINAMLEFDAPEIDVSNIVF</sequence>
<dbReference type="InterPro" id="IPR043132">
    <property type="entry name" value="BCAT-like_C"/>
</dbReference>
<dbReference type="InterPro" id="IPR036038">
    <property type="entry name" value="Aminotransferase-like"/>
</dbReference>
<proteinExistence type="predicted"/>
<name>A0AAP2DDD4_9BACT</name>
<protein>
    <submittedName>
        <fullName evidence="1">Aminotransferase class IV</fullName>
    </submittedName>
</protein>
<dbReference type="RefSeq" id="WP_254092839.1">
    <property type="nucleotide sequence ID" value="NZ_JAHESC010000044.1"/>
</dbReference>
<evidence type="ECO:0000313" key="2">
    <source>
        <dbReference type="Proteomes" id="UP001319180"/>
    </source>
</evidence>
<keyword evidence="1" id="KW-0808">Transferase</keyword>
<keyword evidence="1" id="KW-0032">Aminotransferase</keyword>
<keyword evidence="2" id="KW-1185">Reference proteome</keyword>
<dbReference type="InterPro" id="IPR043131">
    <property type="entry name" value="BCAT-like_N"/>
</dbReference>
<gene>
    <name evidence="1" type="ORF">KK078_23850</name>
</gene>
<organism evidence="1 2">
    <name type="scientific">Dawidia soli</name>
    <dbReference type="NCBI Taxonomy" id="2782352"/>
    <lineage>
        <taxon>Bacteria</taxon>
        <taxon>Pseudomonadati</taxon>
        <taxon>Bacteroidota</taxon>
        <taxon>Cytophagia</taxon>
        <taxon>Cytophagales</taxon>
        <taxon>Chryseotaleaceae</taxon>
        <taxon>Dawidia</taxon>
    </lineage>
</organism>
<dbReference type="Pfam" id="PF01063">
    <property type="entry name" value="Aminotran_4"/>
    <property type="match status" value="1"/>
</dbReference>
<dbReference type="SUPFAM" id="SSF56752">
    <property type="entry name" value="D-aminoacid aminotransferase-like PLP-dependent enzymes"/>
    <property type="match status" value="1"/>
</dbReference>
<reference evidence="1 2" key="1">
    <citation type="submission" date="2021-05" db="EMBL/GenBank/DDBJ databases">
        <title>A Polyphasic approach of four new species of the genus Ohtaekwangia: Ohtaekwangia histidinii sp. nov., Ohtaekwangia cretensis sp. nov., Ohtaekwangia indiensis sp. nov., Ohtaekwangia reichenbachii sp. nov. from diverse environment.</title>
        <authorList>
            <person name="Octaviana S."/>
        </authorList>
    </citation>
    <scope>NUCLEOTIDE SEQUENCE [LARGE SCALE GENOMIC DNA]</scope>
    <source>
        <strain evidence="1 2">PWU37</strain>
    </source>
</reference>
<dbReference type="Gene3D" id="3.30.470.10">
    <property type="match status" value="1"/>
</dbReference>
<dbReference type="AlphaFoldDB" id="A0AAP2DDD4"/>
<dbReference type="Proteomes" id="UP001319180">
    <property type="component" value="Unassembled WGS sequence"/>
</dbReference>
<dbReference type="InterPro" id="IPR001544">
    <property type="entry name" value="Aminotrans_IV"/>
</dbReference>
<dbReference type="Gene3D" id="3.20.10.10">
    <property type="entry name" value="D-amino Acid Aminotransferase, subunit A, domain 2"/>
    <property type="match status" value="1"/>
</dbReference>
<accession>A0AAP2DDD4</accession>
<comment type="caution">
    <text evidence="1">The sequence shown here is derived from an EMBL/GenBank/DDBJ whole genome shotgun (WGS) entry which is preliminary data.</text>
</comment>
<dbReference type="GO" id="GO:0008483">
    <property type="term" value="F:transaminase activity"/>
    <property type="evidence" value="ECO:0007669"/>
    <property type="project" value="UniProtKB-KW"/>
</dbReference>
<evidence type="ECO:0000313" key="1">
    <source>
        <dbReference type="EMBL" id="MBT1689619.1"/>
    </source>
</evidence>